<name>A0A6J7K4A3_9ZZZZ</name>
<keyword evidence="1" id="KW-0472">Membrane</keyword>
<dbReference type="Pfam" id="PF19877">
    <property type="entry name" value="DUF6350"/>
    <property type="match status" value="1"/>
</dbReference>
<keyword evidence="1" id="KW-1133">Transmembrane helix</keyword>
<proteinExistence type="predicted"/>
<feature type="transmembrane region" description="Helical" evidence="1">
    <location>
        <begin position="307"/>
        <end position="328"/>
    </location>
</feature>
<feature type="transmembrane region" description="Helical" evidence="1">
    <location>
        <begin position="245"/>
        <end position="266"/>
    </location>
</feature>
<feature type="transmembrane region" description="Helical" evidence="1">
    <location>
        <begin position="12"/>
        <end position="39"/>
    </location>
</feature>
<feature type="transmembrane region" description="Helical" evidence="1">
    <location>
        <begin position="85"/>
        <end position="104"/>
    </location>
</feature>
<feature type="transmembrane region" description="Helical" evidence="1">
    <location>
        <begin position="211"/>
        <end position="233"/>
    </location>
</feature>
<dbReference type="InterPro" id="IPR045931">
    <property type="entry name" value="DUF6350"/>
</dbReference>
<reference evidence="2" key="1">
    <citation type="submission" date="2020-05" db="EMBL/GenBank/DDBJ databases">
        <authorList>
            <person name="Chiriac C."/>
            <person name="Salcher M."/>
            <person name="Ghai R."/>
            <person name="Kavagutti S V."/>
        </authorList>
    </citation>
    <scope>NUCLEOTIDE SEQUENCE</scope>
</reference>
<gene>
    <name evidence="2" type="ORF">UFOPK3837_00418</name>
</gene>
<evidence type="ECO:0000313" key="2">
    <source>
        <dbReference type="EMBL" id="CAB4950870.1"/>
    </source>
</evidence>
<feature type="transmembrane region" description="Helical" evidence="1">
    <location>
        <begin position="340"/>
        <end position="366"/>
    </location>
</feature>
<organism evidence="2">
    <name type="scientific">freshwater metagenome</name>
    <dbReference type="NCBI Taxonomy" id="449393"/>
    <lineage>
        <taxon>unclassified sequences</taxon>
        <taxon>metagenomes</taxon>
        <taxon>ecological metagenomes</taxon>
    </lineage>
</organism>
<dbReference type="AlphaFoldDB" id="A0A6J7K4A3"/>
<feature type="transmembrane region" description="Helical" evidence="1">
    <location>
        <begin position="386"/>
        <end position="406"/>
    </location>
</feature>
<accession>A0A6J7K4A3</accession>
<sequence>MASEQGSNRRIRFLVGALDALFVLAMSLGFLVVSATIVWLVQGTAGSKWIDSFKGALDLWFVAHGVGLHVNAGVIQGVTSPAFDFALAPLGLICLILLFGRRTAHRFANTSELWPSWVGAIGVYALVAFVLLPLASSPGVYPISAEAVFLPPLVYGAAVIFSSLAYKGPRTAVPLAEARERVALREWFASYSDRNWFFGSISAPVLRAGSAIVAALVAVSAVLVALLLAFNWVSVISLFEALQAGVLGGFALAFAQIAVLPNFVIYGASWLTGTGFSIGTGSHVSPLGTELGPMPTFPLFGALPAGAFGWGMVVIVIPVIITFIATAGIKRHAEAVRFNFASPIAAALSVGVGVGLVAAVELGLLGALASGGIGPDRLQFFGVNPWILALVTFAEVAPAATLAAFYSTRPEKASPIPEHLKR</sequence>
<protein>
    <submittedName>
        <fullName evidence="2">Unannotated protein</fullName>
    </submittedName>
</protein>
<keyword evidence="1" id="KW-0812">Transmembrane</keyword>
<dbReference type="EMBL" id="CAFBNO010000010">
    <property type="protein sequence ID" value="CAB4950870.1"/>
    <property type="molecule type" value="Genomic_DNA"/>
</dbReference>
<evidence type="ECO:0000256" key="1">
    <source>
        <dbReference type="SAM" id="Phobius"/>
    </source>
</evidence>
<feature type="transmembrane region" description="Helical" evidence="1">
    <location>
        <begin position="116"/>
        <end position="135"/>
    </location>
</feature>